<sequence length="87" mass="9570">MCVNADNVVTPTSPTPLLPVASISIRLTEAAMNPVFGKIILIQMQIHPLNSETPLCIGINFLCMLVCISAFHECCCRHADEIRFDNL</sequence>
<dbReference type="AlphaFoldDB" id="A0A1B1LQN1"/>
<geneLocation type="plasmid" evidence="1">
    <name>pKP04VIM</name>
</geneLocation>
<proteinExistence type="predicted"/>
<name>A0A1B1LQN1_KLEPN</name>
<organism evidence="1">
    <name type="scientific">Klebsiella pneumoniae</name>
    <dbReference type="NCBI Taxonomy" id="573"/>
    <lineage>
        <taxon>Bacteria</taxon>
        <taxon>Pseudomonadati</taxon>
        <taxon>Pseudomonadota</taxon>
        <taxon>Gammaproteobacteria</taxon>
        <taxon>Enterobacterales</taxon>
        <taxon>Enterobacteriaceae</taxon>
        <taxon>Klebsiella/Raoultella group</taxon>
        <taxon>Klebsiella</taxon>
        <taxon>Klebsiella pneumoniae complex</taxon>
    </lineage>
</organism>
<reference evidence="1" key="1">
    <citation type="submission" date="2015-12" db="EMBL/GenBank/DDBJ databases">
        <title>Klebsiella pneumoniae strain KP04 plasmid pKP04VIM, complete sequence.</title>
        <authorList>
            <person name="Li R."/>
            <person name="Lin D."/>
            <person name="Chen C."/>
        </authorList>
    </citation>
    <scope>NUCLEOTIDE SEQUENCE</scope>
    <source>
        <plasmid evidence="1">pKP04VIM</plasmid>
    </source>
</reference>
<protein>
    <submittedName>
        <fullName evidence="1">Uncharacterized protein</fullName>
    </submittedName>
</protein>
<accession>A0A1B1LQN1</accession>
<evidence type="ECO:0000313" key="1">
    <source>
        <dbReference type="EMBL" id="ANS55317.1"/>
    </source>
</evidence>
<dbReference type="EMBL" id="KU318421">
    <property type="protein sequence ID" value="ANS55317.1"/>
    <property type="molecule type" value="Genomic_DNA"/>
</dbReference>
<keyword evidence="1" id="KW-0614">Plasmid</keyword>